<feature type="chain" id="PRO_5016963304" evidence="1">
    <location>
        <begin position="19"/>
        <end position="251"/>
    </location>
</feature>
<evidence type="ECO:0000256" key="1">
    <source>
        <dbReference type="SAM" id="SignalP"/>
    </source>
</evidence>
<dbReference type="InterPro" id="IPR005901">
    <property type="entry name" value="GLPGLI"/>
</dbReference>
<dbReference type="Proteomes" id="UP000254263">
    <property type="component" value="Unassembled WGS sequence"/>
</dbReference>
<dbReference type="EMBL" id="UGTI01000001">
    <property type="protein sequence ID" value="SUB78708.1"/>
    <property type="molecule type" value="Genomic_DNA"/>
</dbReference>
<dbReference type="NCBIfam" id="TIGR01200">
    <property type="entry name" value="GLPGLI"/>
    <property type="match status" value="1"/>
</dbReference>
<accession>A0A379DJY9</accession>
<evidence type="ECO:0000313" key="3">
    <source>
        <dbReference type="Proteomes" id="UP000254263"/>
    </source>
</evidence>
<reference evidence="2 3" key="1">
    <citation type="submission" date="2018-06" db="EMBL/GenBank/DDBJ databases">
        <authorList>
            <consortium name="Pathogen Informatics"/>
            <person name="Doyle S."/>
        </authorList>
    </citation>
    <scope>NUCLEOTIDE SEQUENCE [LARGE SCALE GENOMIC DNA]</scope>
    <source>
        <strain evidence="2 3">NCTC13100</strain>
    </source>
</reference>
<dbReference type="Pfam" id="PF09697">
    <property type="entry name" value="Porph_ging"/>
    <property type="match status" value="1"/>
</dbReference>
<feature type="signal peptide" evidence="1">
    <location>
        <begin position="1"/>
        <end position="18"/>
    </location>
</feature>
<dbReference type="AlphaFoldDB" id="A0A379DJY9"/>
<organism evidence="2 3">
    <name type="scientific">Porphyromonas macacae</name>
    <dbReference type="NCBI Taxonomy" id="28115"/>
    <lineage>
        <taxon>Bacteria</taxon>
        <taxon>Pseudomonadati</taxon>
        <taxon>Bacteroidota</taxon>
        <taxon>Bacteroidia</taxon>
        <taxon>Bacteroidales</taxon>
        <taxon>Porphyromonadaceae</taxon>
        <taxon>Porphyromonas</taxon>
    </lineage>
</organism>
<gene>
    <name evidence="2" type="ORF">NCTC13100_01891</name>
</gene>
<dbReference type="RefSeq" id="WP_018359892.1">
    <property type="nucleotide sequence ID" value="NZ_UGTI01000001.1"/>
</dbReference>
<keyword evidence="1" id="KW-0732">Signal</keyword>
<protein>
    <submittedName>
        <fullName evidence="2">GLPGLI family protein</fullName>
    </submittedName>
</protein>
<name>A0A379DJY9_9PORP</name>
<proteinExistence type="predicted"/>
<evidence type="ECO:0000313" key="2">
    <source>
        <dbReference type="EMBL" id="SUB78708.1"/>
    </source>
</evidence>
<sequence length="251" mass="29154">MRITAIIIAILYSMNVMAQEKFDAKFGYEMVLNFGTPNTFQCNLYFGKNHSYFEYQEKSSKRTGEAQTEVSEVSDDYISLEVNVADNTTYFVNTDEKIRSLLRGLGKNSPFYIVEEECPQIDWTITNETKTIGKYDCIKATADFRGRSYTAWFAPEIPVQTGPYKFHGLNGLIFEIYDKTHEVSLRLTDMSFREYTLPTPDYSKYKTISRQEYRQILSSFFDNIANKLSGRADRNFRIEVSSSNFKTIEME</sequence>